<evidence type="ECO:0000259" key="6">
    <source>
        <dbReference type="SMART" id="SM00752"/>
    </source>
</evidence>
<feature type="transmembrane region" description="Helical" evidence="5">
    <location>
        <begin position="73"/>
        <end position="91"/>
    </location>
</feature>
<evidence type="ECO:0000256" key="3">
    <source>
        <dbReference type="ARBA" id="ARBA00022989"/>
    </source>
</evidence>
<keyword evidence="2 5" id="KW-0812">Transmembrane</keyword>
<protein>
    <recommendedName>
        <fullName evidence="6">HTTM-like domain-containing protein</fullName>
    </recommendedName>
</protein>
<evidence type="ECO:0000256" key="4">
    <source>
        <dbReference type="ARBA" id="ARBA00023136"/>
    </source>
</evidence>
<keyword evidence="4 5" id="KW-0472">Membrane</keyword>
<comment type="subcellular location">
    <subcellularLocation>
        <location evidence="1">Endomembrane system</location>
        <topology evidence="1">Multi-pass membrane protein</topology>
    </subcellularLocation>
</comment>
<evidence type="ECO:0000256" key="5">
    <source>
        <dbReference type="SAM" id="Phobius"/>
    </source>
</evidence>
<feature type="transmembrane region" description="Helical" evidence="5">
    <location>
        <begin position="122"/>
        <end position="142"/>
    </location>
</feature>
<reference evidence="7 8" key="1">
    <citation type="submission" date="2017-10" db="EMBL/GenBank/DDBJ databases">
        <title>Draft genome of Longimonas halophila.</title>
        <authorList>
            <person name="Goh K.M."/>
            <person name="Shamsir M.S."/>
            <person name="Lim S.W."/>
        </authorList>
    </citation>
    <scope>NUCLEOTIDE SEQUENCE [LARGE SCALE GENOMIC DNA]</scope>
    <source>
        <strain evidence="7 8">KCTC 42399</strain>
    </source>
</reference>
<dbReference type="OrthoDB" id="1496251at2"/>
<feature type="transmembrane region" description="Helical" evidence="5">
    <location>
        <begin position="21"/>
        <end position="40"/>
    </location>
</feature>
<evidence type="ECO:0000313" key="7">
    <source>
        <dbReference type="EMBL" id="PEN08783.1"/>
    </source>
</evidence>
<dbReference type="InterPro" id="IPR011020">
    <property type="entry name" value="HTTM-like"/>
</dbReference>
<dbReference type="AlphaFoldDB" id="A0A2H3P092"/>
<comment type="caution">
    <text evidence="7">The sequence shown here is derived from an EMBL/GenBank/DDBJ whole genome shotgun (WGS) entry which is preliminary data.</text>
</comment>
<evidence type="ECO:0000313" key="8">
    <source>
        <dbReference type="Proteomes" id="UP000221024"/>
    </source>
</evidence>
<dbReference type="EMBL" id="PDEP01000002">
    <property type="protein sequence ID" value="PEN08783.1"/>
    <property type="molecule type" value="Genomic_DNA"/>
</dbReference>
<keyword evidence="8" id="KW-1185">Reference proteome</keyword>
<dbReference type="RefSeq" id="WP_098061178.1">
    <property type="nucleotide sequence ID" value="NZ_PDEP01000002.1"/>
</dbReference>
<accession>A0A2H3P092</accession>
<name>A0A2H3P092_9BACT</name>
<dbReference type="InterPro" id="IPR053934">
    <property type="entry name" value="HTTM_dom"/>
</dbReference>
<organism evidence="7 8">
    <name type="scientific">Longimonas halophila</name>
    <dbReference type="NCBI Taxonomy" id="1469170"/>
    <lineage>
        <taxon>Bacteria</taxon>
        <taxon>Pseudomonadati</taxon>
        <taxon>Rhodothermota</taxon>
        <taxon>Rhodothermia</taxon>
        <taxon>Rhodothermales</taxon>
        <taxon>Salisaetaceae</taxon>
        <taxon>Longimonas</taxon>
    </lineage>
</organism>
<dbReference type="GO" id="GO:0012505">
    <property type="term" value="C:endomembrane system"/>
    <property type="evidence" value="ECO:0007669"/>
    <property type="project" value="UniProtKB-SubCell"/>
</dbReference>
<feature type="transmembrane region" description="Helical" evidence="5">
    <location>
        <begin position="217"/>
        <end position="239"/>
    </location>
</feature>
<feature type="transmembrane region" description="Helical" evidence="5">
    <location>
        <begin position="98"/>
        <end position="116"/>
    </location>
</feature>
<feature type="transmembrane region" description="Helical" evidence="5">
    <location>
        <begin position="246"/>
        <end position="279"/>
    </location>
</feature>
<dbReference type="Pfam" id="PF05090">
    <property type="entry name" value="HTTM"/>
    <property type="match status" value="1"/>
</dbReference>
<evidence type="ECO:0000256" key="1">
    <source>
        <dbReference type="ARBA" id="ARBA00004127"/>
    </source>
</evidence>
<sequence length="376" mass="41204">MRAALDRWLFDTFTASPEGLGLYRILYASFVLFAFTPGHAELLDFSFVGALPNAFFLPPPGPLMLLPGPPPSWLLDALHLLLTGSLVALLVGYRTRWASWAVFGLLLTGYGFAFSVGKINHVMLFVLLPLVMSLTNWGAAYSMDAQAQRTPRAVQTWPLALLALLIGFAMFTAGFSKLIGGWLDPTTQATQGHFVKQFFARGRQDFLAPWLLQVDSVVFWELLDWGTVLFEMGFLVAVVRKQTMRLFLAAAIGFHLGTLLMLNIAFVFNYIVYAAFISWGPLAKRLQDGLAHLPNGAAAPRLILLVGAVGTLGLWAYGSPLLWGSLSAGLVSDLTWIEVGCAAVAVAVVLAEGGRYLRNVLHRTHRQQHPTMKRSG</sequence>
<feature type="transmembrane region" description="Helical" evidence="5">
    <location>
        <begin position="299"/>
        <end position="318"/>
    </location>
</feature>
<dbReference type="Proteomes" id="UP000221024">
    <property type="component" value="Unassembled WGS sequence"/>
</dbReference>
<feature type="transmembrane region" description="Helical" evidence="5">
    <location>
        <begin position="154"/>
        <end position="175"/>
    </location>
</feature>
<gene>
    <name evidence="7" type="ORF">CRI93_03225</name>
</gene>
<keyword evidence="3 5" id="KW-1133">Transmembrane helix</keyword>
<evidence type="ECO:0000256" key="2">
    <source>
        <dbReference type="ARBA" id="ARBA00022692"/>
    </source>
</evidence>
<feature type="domain" description="HTTM-like" evidence="6">
    <location>
        <begin position="12"/>
        <end position="278"/>
    </location>
</feature>
<dbReference type="SMART" id="SM00752">
    <property type="entry name" value="HTTM"/>
    <property type="match status" value="1"/>
</dbReference>
<proteinExistence type="predicted"/>